<sequence>MSWLLDESHLADLSRGATLLGTGGGGDPYIGRLLVAEAIKEHGPITVLDPDEVDDDLFVIPTAMMGAPTVMVEKIPRGTEPVLALRTLEAHLGRTAQATMPIECGGLNSMIPLLVAARAGLPIIDADGMGRAFPELQMETFSVYGVHASPMVVAGDRHETVIVDTGDDDVRMERLSRACAIQFGGAALIAEYAMTGADVKRVAIPRTLSLGIGAGRAIREAREEHRDPFAALAEFFAGTIYQNVRPLFRGKVSDVERRTVGGFTRGGCTVAGFDGGELELRFQNEHLLALRDGEPVCVVPDLICVLDDTSAEPITTESLRYGQRVVVLGISTPPIMRTPEALAVFGPAAFGLEQPFVPVEELVSERFSEPVAV</sequence>
<accession>A0A316AEW4</accession>
<reference evidence="3 4" key="1">
    <citation type="submission" date="2018-03" db="EMBL/GenBank/DDBJ databases">
        <title>Genomic Encyclopedia of Archaeal and Bacterial Type Strains, Phase II (KMG-II): from individual species to whole genera.</title>
        <authorList>
            <person name="Goeker M."/>
        </authorList>
    </citation>
    <scope>NUCLEOTIDE SEQUENCE [LARGE SCALE GENOMIC DNA]</scope>
    <source>
        <strain evidence="3 4">DSM 44889</strain>
    </source>
</reference>
<dbReference type="Pfam" id="PF06032">
    <property type="entry name" value="S-Me-THD_N"/>
    <property type="match status" value="1"/>
</dbReference>
<feature type="domain" description="S-Me-THD-like C-terminal" evidence="2">
    <location>
        <begin position="168"/>
        <end position="359"/>
    </location>
</feature>
<comment type="caution">
    <text evidence="3">The sequence shown here is derived from an EMBL/GenBank/DDBJ whole genome shotgun (WGS) entry which is preliminary data.</text>
</comment>
<dbReference type="AlphaFoldDB" id="A0A316AEW4"/>
<dbReference type="Gene3D" id="3.40.1610.10">
    <property type="entry name" value="CV3147-like domain"/>
    <property type="match status" value="1"/>
</dbReference>
<dbReference type="EMBL" id="QGDQ01000001">
    <property type="protein sequence ID" value="PWJ56151.1"/>
    <property type="molecule type" value="Genomic_DNA"/>
</dbReference>
<dbReference type="RefSeq" id="WP_109772361.1">
    <property type="nucleotide sequence ID" value="NZ_QGDQ01000001.1"/>
</dbReference>
<dbReference type="Gene3D" id="2.40.390.10">
    <property type="entry name" value="CV3147-like"/>
    <property type="match status" value="1"/>
</dbReference>
<evidence type="ECO:0000313" key="4">
    <source>
        <dbReference type="Proteomes" id="UP000245469"/>
    </source>
</evidence>
<dbReference type="Proteomes" id="UP000245469">
    <property type="component" value="Unassembled WGS sequence"/>
</dbReference>
<protein>
    <recommendedName>
        <fullName evidence="5">DUF917 domain-containing protein</fullName>
    </recommendedName>
</protein>
<gene>
    <name evidence="3" type="ORF">BXY45_101126</name>
</gene>
<dbReference type="OrthoDB" id="3170437at2"/>
<dbReference type="InterPro" id="IPR048350">
    <property type="entry name" value="S-Me-THD-like_C"/>
</dbReference>
<feature type="domain" description="S-Me-THD N-terminal" evidence="1">
    <location>
        <begin position="9"/>
        <end position="164"/>
    </location>
</feature>
<evidence type="ECO:0000259" key="1">
    <source>
        <dbReference type="Pfam" id="PF06032"/>
    </source>
</evidence>
<dbReference type="InterPro" id="IPR010318">
    <property type="entry name" value="S-Me-THD_N"/>
</dbReference>
<evidence type="ECO:0000313" key="3">
    <source>
        <dbReference type="EMBL" id="PWJ56151.1"/>
    </source>
</evidence>
<organism evidence="3 4">
    <name type="scientific">Quadrisphaera granulorum</name>
    <dbReference type="NCBI Taxonomy" id="317664"/>
    <lineage>
        <taxon>Bacteria</taxon>
        <taxon>Bacillati</taxon>
        <taxon>Actinomycetota</taxon>
        <taxon>Actinomycetes</taxon>
        <taxon>Kineosporiales</taxon>
        <taxon>Kineosporiaceae</taxon>
        <taxon>Quadrisphaera</taxon>
    </lineage>
</organism>
<keyword evidence="4" id="KW-1185">Reference proteome</keyword>
<dbReference type="SUPFAM" id="SSF160991">
    <property type="entry name" value="CV3147-like"/>
    <property type="match status" value="1"/>
</dbReference>
<dbReference type="InterPro" id="IPR024071">
    <property type="entry name" value="S-Me-THD_C_sf"/>
</dbReference>
<dbReference type="Pfam" id="PF20906">
    <property type="entry name" value="S-Me-THD_C"/>
    <property type="match status" value="1"/>
</dbReference>
<name>A0A316AEW4_9ACTN</name>
<evidence type="ECO:0008006" key="5">
    <source>
        <dbReference type="Google" id="ProtNLM"/>
    </source>
</evidence>
<dbReference type="InterPro" id="IPR027479">
    <property type="entry name" value="S-Me-THD_N_sf"/>
</dbReference>
<evidence type="ECO:0000259" key="2">
    <source>
        <dbReference type="Pfam" id="PF20906"/>
    </source>
</evidence>
<proteinExistence type="predicted"/>